<proteinExistence type="predicted"/>
<dbReference type="InterPro" id="IPR052200">
    <property type="entry name" value="Protoporphyrinogen_IX_DH"/>
</dbReference>
<dbReference type="Pfam" id="PF12724">
    <property type="entry name" value="Flavodoxin_5"/>
    <property type="match status" value="1"/>
</dbReference>
<dbReference type="AlphaFoldDB" id="A0A1H4BQG5"/>
<dbReference type="InterPro" id="IPR029039">
    <property type="entry name" value="Flavoprotein-like_sf"/>
</dbReference>
<reference evidence="2 3" key="1">
    <citation type="submission" date="2016-10" db="EMBL/GenBank/DDBJ databases">
        <authorList>
            <person name="de Groot N.N."/>
        </authorList>
    </citation>
    <scope>NUCLEOTIDE SEQUENCE [LARGE SCALE GENOMIC DNA]</scope>
    <source>
        <strain evidence="2 3">NLAE-zl-G339</strain>
    </source>
</reference>
<dbReference type="RefSeq" id="WP_022199148.1">
    <property type="nucleotide sequence ID" value="NZ_CP042282.1"/>
</dbReference>
<dbReference type="InterPro" id="IPR026816">
    <property type="entry name" value="Flavodoxin_dom"/>
</dbReference>
<name>A0A1H4BQG5_9BACE</name>
<accession>A0A1H4BQG5</accession>
<dbReference type="GO" id="GO:0070819">
    <property type="term" value="F:menaquinone-dependent protoporphyrinogen oxidase activity"/>
    <property type="evidence" value="ECO:0007669"/>
    <property type="project" value="TreeGrafter"/>
</dbReference>
<gene>
    <name evidence="2" type="ORF">SAMN04487924_107114</name>
</gene>
<organism evidence="2 3">
    <name type="scientific">Bacteroides xylanisolvens</name>
    <dbReference type="NCBI Taxonomy" id="371601"/>
    <lineage>
        <taxon>Bacteria</taxon>
        <taxon>Pseudomonadati</taxon>
        <taxon>Bacteroidota</taxon>
        <taxon>Bacteroidia</taxon>
        <taxon>Bacteroidales</taxon>
        <taxon>Bacteroidaceae</taxon>
        <taxon>Bacteroides</taxon>
    </lineage>
</organism>
<dbReference type="GO" id="GO:0010181">
    <property type="term" value="F:FMN binding"/>
    <property type="evidence" value="ECO:0007669"/>
    <property type="project" value="TreeGrafter"/>
</dbReference>
<feature type="domain" description="Flavodoxin" evidence="1">
    <location>
        <begin position="5"/>
        <end position="137"/>
    </location>
</feature>
<protein>
    <submittedName>
        <fullName evidence="2">Menaquinone-dependent protoporphyrinogen oxidase</fullName>
    </submittedName>
</protein>
<evidence type="ECO:0000313" key="3">
    <source>
        <dbReference type="Proteomes" id="UP000183040"/>
    </source>
</evidence>
<dbReference type="PANTHER" id="PTHR38030">
    <property type="entry name" value="PROTOPORPHYRINOGEN IX DEHYDROGENASE [MENAQUINONE]"/>
    <property type="match status" value="1"/>
</dbReference>
<sequence>MKTAIIYYSKYGTTERVTRLIGDKLTNKVDYISLKECPRPDIRTYDRIILGTAIYAGSPNRKITQFCHNNQLLLEQKVIGLFICCMNEEQEAEEMNKAFPEFLQRLSIPKAILGGEFQFDKMNFIERFLTKKIAKVNSSVSKLRYDAINEFTTQIKDNHLW</sequence>
<dbReference type="GO" id="GO:0006783">
    <property type="term" value="P:heme biosynthetic process"/>
    <property type="evidence" value="ECO:0007669"/>
    <property type="project" value="TreeGrafter"/>
</dbReference>
<dbReference type="EMBL" id="FNRP01000007">
    <property type="protein sequence ID" value="SEA50363.1"/>
    <property type="molecule type" value="Genomic_DNA"/>
</dbReference>
<dbReference type="Gene3D" id="3.40.50.360">
    <property type="match status" value="1"/>
</dbReference>
<evidence type="ECO:0000313" key="2">
    <source>
        <dbReference type="EMBL" id="SEA50363.1"/>
    </source>
</evidence>
<dbReference type="PANTHER" id="PTHR38030:SF2">
    <property type="entry name" value="PROTOPORPHYRINOGEN IX DEHYDROGENASE [QUINONE]"/>
    <property type="match status" value="1"/>
</dbReference>
<evidence type="ECO:0000259" key="1">
    <source>
        <dbReference type="Pfam" id="PF12724"/>
    </source>
</evidence>
<dbReference type="Proteomes" id="UP000183040">
    <property type="component" value="Unassembled WGS sequence"/>
</dbReference>
<dbReference type="SUPFAM" id="SSF52218">
    <property type="entry name" value="Flavoproteins"/>
    <property type="match status" value="1"/>
</dbReference>